<evidence type="ECO:0000256" key="2">
    <source>
        <dbReference type="ARBA" id="ARBA00023125"/>
    </source>
</evidence>
<dbReference type="InterPro" id="IPR036388">
    <property type="entry name" value="WH-like_DNA-bd_sf"/>
</dbReference>
<dbReference type="PROSITE" id="PS50995">
    <property type="entry name" value="HTH_MARR_2"/>
    <property type="match status" value="1"/>
</dbReference>
<keyword evidence="2" id="KW-0238">DNA-binding</keyword>
<dbReference type="PANTHER" id="PTHR35790">
    <property type="entry name" value="HTH-TYPE TRANSCRIPTIONAL REGULATOR PCHR"/>
    <property type="match status" value="1"/>
</dbReference>
<dbReference type="InterPro" id="IPR000835">
    <property type="entry name" value="HTH_MarR-typ"/>
</dbReference>
<evidence type="ECO:0000313" key="5">
    <source>
        <dbReference type="EMBL" id="MFC7150263.1"/>
    </source>
</evidence>
<dbReference type="Gene3D" id="1.10.10.10">
    <property type="entry name" value="Winged helix-like DNA-binding domain superfamily/Winged helix DNA-binding domain"/>
    <property type="match status" value="1"/>
</dbReference>
<evidence type="ECO:0000259" key="4">
    <source>
        <dbReference type="PROSITE" id="PS50995"/>
    </source>
</evidence>
<reference evidence="6" key="1">
    <citation type="journal article" date="2019" name="Int. J. Syst. Evol. Microbiol.">
        <title>The Global Catalogue of Microorganisms (GCM) 10K type strain sequencing project: providing services to taxonomists for standard genome sequencing and annotation.</title>
        <authorList>
            <consortium name="The Broad Institute Genomics Platform"/>
            <consortium name="The Broad Institute Genome Sequencing Center for Infectious Disease"/>
            <person name="Wu L."/>
            <person name="Ma J."/>
        </authorList>
    </citation>
    <scope>NUCLEOTIDE SEQUENCE [LARGE SCALE GENOMIC DNA]</scope>
    <source>
        <strain evidence="6">KCTC 12907</strain>
    </source>
</reference>
<dbReference type="InterPro" id="IPR052067">
    <property type="entry name" value="Metal_resp_HTH_trans_reg"/>
</dbReference>
<protein>
    <submittedName>
        <fullName evidence="5">MarR family transcriptional regulator</fullName>
    </submittedName>
</protein>
<gene>
    <name evidence="5" type="ORF">ACFQMJ_17180</name>
</gene>
<comment type="caution">
    <text evidence="5">The sequence shown here is derived from an EMBL/GenBank/DDBJ whole genome shotgun (WGS) entry which is preliminary data.</text>
</comment>
<dbReference type="SMART" id="SM00347">
    <property type="entry name" value="HTH_MARR"/>
    <property type="match status" value="1"/>
</dbReference>
<dbReference type="PROSITE" id="PS01117">
    <property type="entry name" value="HTH_MARR_1"/>
    <property type="match status" value="1"/>
</dbReference>
<dbReference type="EMBL" id="JBHTAI010000010">
    <property type="protein sequence ID" value="MFC7150263.1"/>
    <property type="molecule type" value="Genomic_DNA"/>
</dbReference>
<dbReference type="InterPro" id="IPR023187">
    <property type="entry name" value="Tscrpt_reg_MarR-type_CS"/>
</dbReference>
<proteinExistence type="predicted"/>
<organism evidence="5 6">
    <name type="scientific">Cohnella cellulosilytica</name>
    <dbReference type="NCBI Taxonomy" id="986710"/>
    <lineage>
        <taxon>Bacteria</taxon>
        <taxon>Bacillati</taxon>
        <taxon>Bacillota</taxon>
        <taxon>Bacilli</taxon>
        <taxon>Bacillales</taxon>
        <taxon>Paenibacillaceae</taxon>
        <taxon>Cohnella</taxon>
    </lineage>
</organism>
<keyword evidence="1" id="KW-0805">Transcription regulation</keyword>
<name>A0ABW2FAJ0_9BACL</name>
<sequence length="162" mass="18662">MSEGLKRILYERFLHFTHLTEQMFSSEIGEFIELARIQGISTIPNNLTTVHVMDCIGNYEPVNTTTIAEKMNLSKASISKISNKLLAEGFIKRSQMVDNKKEKYFTLSPKGRKVFDVHAMMHEVIERRFIAALHSFSESELQAVTKFFQIMIEKQDDIVKGE</sequence>
<dbReference type="PANTHER" id="PTHR35790:SF4">
    <property type="entry name" value="HTH-TYPE TRANSCRIPTIONAL REGULATOR PCHR"/>
    <property type="match status" value="1"/>
</dbReference>
<dbReference type="InterPro" id="IPR036390">
    <property type="entry name" value="WH_DNA-bd_sf"/>
</dbReference>
<dbReference type="Proteomes" id="UP001596378">
    <property type="component" value="Unassembled WGS sequence"/>
</dbReference>
<evidence type="ECO:0000313" key="6">
    <source>
        <dbReference type="Proteomes" id="UP001596378"/>
    </source>
</evidence>
<accession>A0ABW2FAJ0</accession>
<keyword evidence="6" id="KW-1185">Reference proteome</keyword>
<evidence type="ECO:0000256" key="1">
    <source>
        <dbReference type="ARBA" id="ARBA00023015"/>
    </source>
</evidence>
<keyword evidence="3" id="KW-0804">Transcription</keyword>
<dbReference type="SUPFAM" id="SSF46785">
    <property type="entry name" value="Winged helix' DNA-binding domain"/>
    <property type="match status" value="1"/>
</dbReference>
<evidence type="ECO:0000256" key="3">
    <source>
        <dbReference type="ARBA" id="ARBA00023163"/>
    </source>
</evidence>
<dbReference type="RefSeq" id="WP_378045861.1">
    <property type="nucleotide sequence ID" value="NZ_JBHMDN010000008.1"/>
</dbReference>
<feature type="domain" description="HTH marR-type" evidence="4">
    <location>
        <begin position="1"/>
        <end position="153"/>
    </location>
</feature>
<dbReference type="Pfam" id="PF01047">
    <property type="entry name" value="MarR"/>
    <property type="match status" value="1"/>
</dbReference>